<proteinExistence type="inferred from homology"/>
<dbReference type="GO" id="GO:0046872">
    <property type="term" value="F:metal ion binding"/>
    <property type="evidence" value="ECO:0007669"/>
    <property type="project" value="UniProtKB-KW"/>
</dbReference>
<comment type="cofactor">
    <cofactor evidence="1">
        <name>Zn(2+)</name>
        <dbReference type="ChEBI" id="CHEBI:29105"/>
    </cofactor>
</comment>
<dbReference type="InterPro" id="IPR001279">
    <property type="entry name" value="Metallo-B-lactamas"/>
</dbReference>
<feature type="domain" description="Metallo-beta-lactamase" evidence="6">
    <location>
        <begin position="41"/>
        <end position="243"/>
    </location>
</feature>
<reference evidence="7 8" key="1">
    <citation type="submission" date="2019-08" db="EMBL/GenBank/DDBJ databases">
        <title>Bacterial whole genome sequence for Glaciihabitans sp. CHu50b-6-2.</title>
        <authorList>
            <person name="Jin L."/>
        </authorList>
    </citation>
    <scope>NUCLEOTIDE SEQUENCE [LARGE SCALE GENOMIC DNA]</scope>
    <source>
        <strain evidence="7 8">CHu50b-6-2</strain>
    </source>
</reference>
<dbReference type="InterPro" id="IPR051013">
    <property type="entry name" value="MBL_superfamily_lactonases"/>
</dbReference>
<keyword evidence="5" id="KW-0862">Zinc</keyword>
<accession>A0A5C8UNH2</accession>
<organism evidence="7 8">
    <name type="scientific">Lacisediminihabitans profunda</name>
    <dbReference type="NCBI Taxonomy" id="2594790"/>
    <lineage>
        <taxon>Bacteria</taxon>
        <taxon>Bacillati</taxon>
        <taxon>Actinomycetota</taxon>
        <taxon>Actinomycetes</taxon>
        <taxon>Micrococcales</taxon>
        <taxon>Microbacteriaceae</taxon>
        <taxon>Lacisediminihabitans</taxon>
    </lineage>
</organism>
<dbReference type="PANTHER" id="PTHR42978:SF7">
    <property type="entry name" value="METALLO-HYDROLASE RV2300C-RELATED"/>
    <property type="match status" value="1"/>
</dbReference>
<dbReference type="GO" id="GO:0016787">
    <property type="term" value="F:hydrolase activity"/>
    <property type="evidence" value="ECO:0007669"/>
    <property type="project" value="UniProtKB-KW"/>
</dbReference>
<dbReference type="RefSeq" id="WP_147784005.1">
    <property type="nucleotide sequence ID" value="NZ_VRMG01000008.1"/>
</dbReference>
<dbReference type="SUPFAM" id="SSF56281">
    <property type="entry name" value="Metallo-hydrolase/oxidoreductase"/>
    <property type="match status" value="1"/>
</dbReference>
<evidence type="ECO:0000256" key="1">
    <source>
        <dbReference type="ARBA" id="ARBA00001947"/>
    </source>
</evidence>
<name>A0A5C8UNH2_9MICO</name>
<evidence type="ECO:0000256" key="4">
    <source>
        <dbReference type="ARBA" id="ARBA00022801"/>
    </source>
</evidence>
<dbReference type="Pfam" id="PF00753">
    <property type="entry name" value="Lactamase_B"/>
    <property type="match status" value="1"/>
</dbReference>
<sequence length="269" mass="29883">METSEKYVVSIIRHGTRSTVKSDVFLNYPLYGEADAEIEMDYFAWVVRNDMRTVIVDTGFSRAGGESRKRTFLLDLPETYSALGIDPASSPQVIISHAHYDHTGNLDHFPNSEIFLARDEYDFWTGKFAARTQFHHSIEEEDLEGIRRAHDEGRLTLISGGHTVAPGIEIVQVGGHTPGQCVVKVSTSEGVVLLASDAIHFYEEYEADRPFTYVANLIDMYAAFDTIHEMERSGEVQHVVSGHDADTLGRFAPVIGEFAGLIATIGKLS</sequence>
<evidence type="ECO:0000313" key="7">
    <source>
        <dbReference type="EMBL" id="TXN29962.1"/>
    </source>
</evidence>
<dbReference type="AlphaFoldDB" id="A0A5C8UNH2"/>
<keyword evidence="4" id="KW-0378">Hydrolase</keyword>
<evidence type="ECO:0000256" key="5">
    <source>
        <dbReference type="ARBA" id="ARBA00022833"/>
    </source>
</evidence>
<dbReference type="PANTHER" id="PTHR42978">
    <property type="entry name" value="QUORUM-QUENCHING LACTONASE YTNP-RELATED-RELATED"/>
    <property type="match status" value="1"/>
</dbReference>
<comment type="similarity">
    <text evidence="2">Belongs to the metallo-beta-lactamase superfamily.</text>
</comment>
<protein>
    <submittedName>
        <fullName evidence="7">N-acyl homoserine lactonase family protein</fullName>
    </submittedName>
</protein>
<evidence type="ECO:0000259" key="6">
    <source>
        <dbReference type="SMART" id="SM00849"/>
    </source>
</evidence>
<dbReference type="EMBL" id="VRMG01000008">
    <property type="protein sequence ID" value="TXN29962.1"/>
    <property type="molecule type" value="Genomic_DNA"/>
</dbReference>
<gene>
    <name evidence="7" type="ORF">FVP33_12585</name>
</gene>
<evidence type="ECO:0000313" key="8">
    <source>
        <dbReference type="Proteomes" id="UP000321379"/>
    </source>
</evidence>
<keyword evidence="3" id="KW-0479">Metal-binding</keyword>
<dbReference type="SMART" id="SM00849">
    <property type="entry name" value="Lactamase_B"/>
    <property type="match status" value="1"/>
</dbReference>
<dbReference type="Gene3D" id="3.60.15.10">
    <property type="entry name" value="Ribonuclease Z/Hydroxyacylglutathione hydrolase-like"/>
    <property type="match status" value="1"/>
</dbReference>
<comment type="caution">
    <text evidence="7">The sequence shown here is derived from an EMBL/GenBank/DDBJ whole genome shotgun (WGS) entry which is preliminary data.</text>
</comment>
<keyword evidence="8" id="KW-1185">Reference proteome</keyword>
<evidence type="ECO:0000256" key="2">
    <source>
        <dbReference type="ARBA" id="ARBA00007749"/>
    </source>
</evidence>
<dbReference type="CDD" id="cd07729">
    <property type="entry name" value="AHL_lactonase_MBL-fold"/>
    <property type="match status" value="1"/>
</dbReference>
<dbReference type="InterPro" id="IPR036866">
    <property type="entry name" value="RibonucZ/Hydroxyglut_hydro"/>
</dbReference>
<dbReference type="Proteomes" id="UP000321379">
    <property type="component" value="Unassembled WGS sequence"/>
</dbReference>
<evidence type="ECO:0000256" key="3">
    <source>
        <dbReference type="ARBA" id="ARBA00022723"/>
    </source>
</evidence>